<organism evidence="10 11">
    <name type="scientific">Coprinellus micaceus</name>
    <name type="common">Glistening ink-cap mushroom</name>
    <name type="synonym">Coprinus micaceus</name>
    <dbReference type="NCBI Taxonomy" id="71717"/>
    <lineage>
        <taxon>Eukaryota</taxon>
        <taxon>Fungi</taxon>
        <taxon>Dikarya</taxon>
        <taxon>Basidiomycota</taxon>
        <taxon>Agaricomycotina</taxon>
        <taxon>Agaricomycetes</taxon>
        <taxon>Agaricomycetidae</taxon>
        <taxon>Agaricales</taxon>
        <taxon>Agaricineae</taxon>
        <taxon>Psathyrellaceae</taxon>
        <taxon>Coprinellus</taxon>
    </lineage>
</organism>
<evidence type="ECO:0000313" key="10">
    <source>
        <dbReference type="EMBL" id="TEB24635.1"/>
    </source>
</evidence>
<dbReference type="InterPro" id="IPR050092">
    <property type="entry name" value="RNase_H"/>
</dbReference>
<dbReference type="EC" id="3.1.26.4" evidence="3"/>
<dbReference type="SUPFAM" id="SSF53098">
    <property type="entry name" value="Ribonuclease H-like"/>
    <property type="match status" value="1"/>
</dbReference>
<protein>
    <recommendedName>
        <fullName evidence="3">ribonuclease H</fullName>
        <ecNumber evidence="3">3.1.26.4</ecNumber>
    </recommendedName>
</protein>
<keyword evidence="5" id="KW-0479">Metal-binding</keyword>
<dbReference type="PANTHER" id="PTHR10642">
    <property type="entry name" value="RIBONUCLEASE H1"/>
    <property type="match status" value="1"/>
</dbReference>
<keyword evidence="6" id="KW-0255">Endonuclease</keyword>
<name>A0A4Y7SS02_COPMI</name>
<comment type="similarity">
    <text evidence="2">Belongs to the RNase H family.</text>
</comment>
<evidence type="ECO:0000256" key="3">
    <source>
        <dbReference type="ARBA" id="ARBA00012180"/>
    </source>
</evidence>
<dbReference type="AlphaFoldDB" id="A0A4Y7SS02"/>
<comment type="caution">
    <text evidence="10">The sequence shown here is derived from an EMBL/GenBank/DDBJ whole genome shotgun (WGS) entry which is preliminary data.</text>
</comment>
<dbReference type="STRING" id="71717.A0A4Y7SS02"/>
<dbReference type="GO" id="GO:0046872">
    <property type="term" value="F:metal ion binding"/>
    <property type="evidence" value="ECO:0007669"/>
    <property type="project" value="UniProtKB-KW"/>
</dbReference>
<dbReference type="GO" id="GO:0043137">
    <property type="term" value="P:DNA replication, removal of RNA primer"/>
    <property type="evidence" value="ECO:0007669"/>
    <property type="project" value="TreeGrafter"/>
</dbReference>
<gene>
    <name evidence="10" type="ORF">FA13DRAFT_1638413</name>
</gene>
<feature type="domain" description="RNase H type-1" evidence="9">
    <location>
        <begin position="184"/>
        <end position="302"/>
    </location>
</feature>
<sequence>MVKVVYKYNVATIVNKPTQGIRKAMPYWYHIGNKSTLVSKYQNKWGKCQRTTHGIKTVNDMVCHIGKSRNQWCQETEECECPSCEDDRLMGCDSPLKCRRDAALKLDNLRPEWDPRKWPEDEPDTNGPRGREDPPEGYKVARRLGHSPPGDLTELLRIFTDPEVPIEDHVLREYRTPLGTTPQSQEVVSVYTDGSCSENGTRNARCGSGLWYETADPRNRAVRIGLGESSNNVGELAAILVAVQTHTDVKQIRIATDSQYAMDALTMHAEDWADDGFVDTKNGGNNKSPPGRNPDRKSTGHD</sequence>
<evidence type="ECO:0000256" key="6">
    <source>
        <dbReference type="ARBA" id="ARBA00022759"/>
    </source>
</evidence>
<dbReference type="Pfam" id="PF00075">
    <property type="entry name" value="RNase_H"/>
    <property type="match status" value="1"/>
</dbReference>
<dbReference type="PROSITE" id="PS50879">
    <property type="entry name" value="RNASE_H_1"/>
    <property type="match status" value="1"/>
</dbReference>
<dbReference type="OrthoDB" id="3062525at2759"/>
<evidence type="ECO:0000256" key="4">
    <source>
        <dbReference type="ARBA" id="ARBA00022722"/>
    </source>
</evidence>
<dbReference type="InterPro" id="IPR036397">
    <property type="entry name" value="RNaseH_sf"/>
</dbReference>
<dbReference type="GO" id="GO:0003676">
    <property type="term" value="F:nucleic acid binding"/>
    <property type="evidence" value="ECO:0007669"/>
    <property type="project" value="InterPro"/>
</dbReference>
<dbReference type="GO" id="GO:0004523">
    <property type="term" value="F:RNA-DNA hybrid ribonuclease activity"/>
    <property type="evidence" value="ECO:0007669"/>
    <property type="project" value="UniProtKB-EC"/>
</dbReference>
<keyword evidence="7" id="KW-0378">Hydrolase</keyword>
<keyword evidence="11" id="KW-1185">Reference proteome</keyword>
<reference evidence="10 11" key="1">
    <citation type="journal article" date="2019" name="Nat. Ecol. Evol.">
        <title>Megaphylogeny resolves global patterns of mushroom evolution.</title>
        <authorList>
            <person name="Varga T."/>
            <person name="Krizsan K."/>
            <person name="Foldi C."/>
            <person name="Dima B."/>
            <person name="Sanchez-Garcia M."/>
            <person name="Sanchez-Ramirez S."/>
            <person name="Szollosi G.J."/>
            <person name="Szarkandi J.G."/>
            <person name="Papp V."/>
            <person name="Albert L."/>
            <person name="Andreopoulos W."/>
            <person name="Angelini C."/>
            <person name="Antonin V."/>
            <person name="Barry K.W."/>
            <person name="Bougher N.L."/>
            <person name="Buchanan P."/>
            <person name="Buyck B."/>
            <person name="Bense V."/>
            <person name="Catcheside P."/>
            <person name="Chovatia M."/>
            <person name="Cooper J."/>
            <person name="Damon W."/>
            <person name="Desjardin D."/>
            <person name="Finy P."/>
            <person name="Geml J."/>
            <person name="Haridas S."/>
            <person name="Hughes K."/>
            <person name="Justo A."/>
            <person name="Karasinski D."/>
            <person name="Kautmanova I."/>
            <person name="Kiss B."/>
            <person name="Kocsube S."/>
            <person name="Kotiranta H."/>
            <person name="LaButti K.M."/>
            <person name="Lechner B.E."/>
            <person name="Liimatainen K."/>
            <person name="Lipzen A."/>
            <person name="Lukacs Z."/>
            <person name="Mihaltcheva S."/>
            <person name="Morgado L.N."/>
            <person name="Niskanen T."/>
            <person name="Noordeloos M.E."/>
            <person name="Ohm R.A."/>
            <person name="Ortiz-Santana B."/>
            <person name="Ovrebo C."/>
            <person name="Racz N."/>
            <person name="Riley R."/>
            <person name="Savchenko A."/>
            <person name="Shiryaev A."/>
            <person name="Soop K."/>
            <person name="Spirin V."/>
            <person name="Szebenyi C."/>
            <person name="Tomsovsky M."/>
            <person name="Tulloss R.E."/>
            <person name="Uehling J."/>
            <person name="Grigoriev I.V."/>
            <person name="Vagvolgyi C."/>
            <person name="Papp T."/>
            <person name="Martin F.M."/>
            <person name="Miettinen O."/>
            <person name="Hibbett D.S."/>
            <person name="Nagy L.G."/>
        </authorList>
    </citation>
    <scope>NUCLEOTIDE SEQUENCE [LARGE SCALE GENOMIC DNA]</scope>
    <source>
        <strain evidence="10 11">FP101781</strain>
    </source>
</reference>
<evidence type="ECO:0000256" key="7">
    <source>
        <dbReference type="ARBA" id="ARBA00022801"/>
    </source>
</evidence>
<feature type="region of interest" description="Disordered" evidence="8">
    <location>
        <begin position="112"/>
        <end position="138"/>
    </location>
</feature>
<feature type="region of interest" description="Disordered" evidence="8">
    <location>
        <begin position="275"/>
        <end position="302"/>
    </location>
</feature>
<dbReference type="EMBL" id="QPFP01000064">
    <property type="protein sequence ID" value="TEB24635.1"/>
    <property type="molecule type" value="Genomic_DNA"/>
</dbReference>
<keyword evidence="4" id="KW-0540">Nuclease</keyword>
<dbReference type="PANTHER" id="PTHR10642:SF26">
    <property type="entry name" value="RIBONUCLEASE H1"/>
    <property type="match status" value="1"/>
</dbReference>
<proteinExistence type="inferred from homology"/>
<dbReference type="Proteomes" id="UP000298030">
    <property type="component" value="Unassembled WGS sequence"/>
</dbReference>
<dbReference type="Gene3D" id="3.30.420.10">
    <property type="entry name" value="Ribonuclease H-like superfamily/Ribonuclease H"/>
    <property type="match status" value="1"/>
</dbReference>
<evidence type="ECO:0000256" key="8">
    <source>
        <dbReference type="SAM" id="MobiDB-lite"/>
    </source>
</evidence>
<accession>A0A4Y7SS02</accession>
<dbReference type="InterPro" id="IPR012337">
    <property type="entry name" value="RNaseH-like_sf"/>
</dbReference>
<feature type="compositionally biased region" description="Basic and acidic residues" evidence="8">
    <location>
        <begin position="293"/>
        <end position="302"/>
    </location>
</feature>
<evidence type="ECO:0000313" key="11">
    <source>
        <dbReference type="Proteomes" id="UP000298030"/>
    </source>
</evidence>
<evidence type="ECO:0000256" key="5">
    <source>
        <dbReference type="ARBA" id="ARBA00022723"/>
    </source>
</evidence>
<dbReference type="InterPro" id="IPR002156">
    <property type="entry name" value="RNaseH_domain"/>
</dbReference>
<comment type="catalytic activity">
    <reaction evidence="1">
        <text>Endonucleolytic cleavage to 5'-phosphomonoester.</text>
        <dbReference type="EC" id="3.1.26.4"/>
    </reaction>
</comment>
<evidence type="ECO:0000259" key="9">
    <source>
        <dbReference type="PROSITE" id="PS50879"/>
    </source>
</evidence>
<evidence type="ECO:0000256" key="2">
    <source>
        <dbReference type="ARBA" id="ARBA00005300"/>
    </source>
</evidence>
<evidence type="ECO:0000256" key="1">
    <source>
        <dbReference type="ARBA" id="ARBA00000077"/>
    </source>
</evidence>